<dbReference type="GO" id="GO:0016324">
    <property type="term" value="C:apical plasma membrane"/>
    <property type="evidence" value="ECO:0007669"/>
    <property type="project" value="UniProtKB-SubCell"/>
</dbReference>
<keyword evidence="7 19" id="KW-1133">Transmembrane helix</keyword>
<dbReference type="OMA" id="TYWVISF"/>
<evidence type="ECO:0000256" key="9">
    <source>
        <dbReference type="ARBA" id="ARBA00023157"/>
    </source>
</evidence>
<dbReference type="FunFam" id="1.20.1740.10:FF:000015">
    <property type="entry name" value="B(0,+)-type amino acid transporter 1"/>
    <property type="match status" value="1"/>
</dbReference>
<dbReference type="PANTHER" id="PTHR11785">
    <property type="entry name" value="AMINO ACID TRANSPORTER"/>
    <property type="match status" value="1"/>
</dbReference>
<feature type="transmembrane region" description="Helical" evidence="19">
    <location>
        <begin position="143"/>
        <end position="165"/>
    </location>
</feature>
<name>A0A553N785_TIGCA</name>
<dbReference type="Gene3D" id="1.20.1740.10">
    <property type="entry name" value="Amino acid/polyamine transporter I"/>
    <property type="match status" value="1"/>
</dbReference>
<evidence type="ECO:0000256" key="8">
    <source>
        <dbReference type="ARBA" id="ARBA00023136"/>
    </source>
</evidence>
<evidence type="ECO:0000256" key="13">
    <source>
        <dbReference type="ARBA" id="ARBA00052179"/>
    </source>
</evidence>
<feature type="transmembrane region" description="Helical" evidence="19">
    <location>
        <begin position="303"/>
        <end position="324"/>
    </location>
</feature>
<evidence type="ECO:0000256" key="14">
    <source>
        <dbReference type="ARBA" id="ARBA00052732"/>
    </source>
</evidence>
<feature type="transmembrane region" description="Helical" evidence="19">
    <location>
        <begin position="370"/>
        <end position="390"/>
    </location>
</feature>
<comment type="catalytic activity">
    <reaction evidence="13">
        <text>L-cysteine(out) + L-arginine(in) = L-cysteine(in) + L-arginine(out)</text>
        <dbReference type="Rhea" id="RHEA:71071"/>
        <dbReference type="ChEBI" id="CHEBI:32682"/>
        <dbReference type="ChEBI" id="CHEBI:35235"/>
    </reaction>
    <physiologicalReaction direction="left-to-right" evidence="13">
        <dbReference type="Rhea" id="RHEA:71072"/>
    </physiologicalReaction>
</comment>
<evidence type="ECO:0000256" key="2">
    <source>
        <dbReference type="ARBA" id="ARBA00009523"/>
    </source>
</evidence>
<proteinExistence type="inferred from homology"/>
<evidence type="ECO:0000313" key="21">
    <source>
        <dbReference type="Proteomes" id="UP000318571"/>
    </source>
</evidence>
<sequence>MKRIKRNSEGGGGDAKPVKLRRRVDLFSGIALIVGTMIGSGIFVSPAGLLERTQSIEYSLAVWVACGVLSMLGALAYAELGTMITSSGAEYSYFMVAFGPFPAYMFSWVSTIIIKPSQLAIICLSFAEYVVEAFAYECPPSPFVLKLIGITTVALVTLINCLSVRLATTIQNVFCFCKLLAIFIIIAGGAYKMIQGNVDIFADSKGEQPSLGNLAVAFYSGLWAYDGWNNLNYVTEEIVNPKRNLPLSILIAIPLVTLCYVLVNIAYLTVMSPSEMIISDAVAVTFGSRILKGFSWIMPLSVAISTFGSANGTIFAAGRLCYVASREGHLLDILSYVHRKNLTPAPALIFHALIAQVLIFGGNIEGLIDFFSFTVWIFYGMSMFALLLLRKTKHDIARPYKVPLFVPIIVLVASVYLVLAPIIDNPKIEYIYSILFMVAGAVLYVPFVLYRIRLPFLGKITQKIQLIMKLVPPTSMPDC</sequence>
<keyword evidence="21" id="KW-1185">Reference proteome</keyword>
<evidence type="ECO:0000256" key="1">
    <source>
        <dbReference type="ARBA" id="ARBA00004424"/>
    </source>
</evidence>
<evidence type="ECO:0000256" key="18">
    <source>
        <dbReference type="ARBA" id="ARBA00093193"/>
    </source>
</evidence>
<dbReference type="AlphaFoldDB" id="A0A553N785"/>
<dbReference type="GO" id="GO:0015179">
    <property type="term" value="F:L-amino acid transmembrane transporter activity"/>
    <property type="evidence" value="ECO:0007669"/>
    <property type="project" value="TreeGrafter"/>
</dbReference>
<evidence type="ECO:0000256" key="16">
    <source>
        <dbReference type="ARBA" id="ARBA00079910"/>
    </source>
</evidence>
<feature type="transmembrane region" description="Helical" evidence="19">
    <location>
        <begin position="26"/>
        <end position="48"/>
    </location>
</feature>
<dbReference type="EMBL" id="VCGU01000459">
    <property type="protein sequence ID" value="TRY61263.1"/>
    <property type="molecule type" value="Genomic_DNA"/>
</dbReference>
<dbReference type="OrthoDB" id="5982228at2759"/>
<comment type="similarity">
    <text evidence="2">Belongs to the amino acid-polyamine-organocation (APC) superfamily.</text>
</comment>
<protein>
    <recommendedName>
        <fullName evidence="15">b(0,+)-type amino acid transporter 1</fullName>
    </recommendedName>
    <alternativeName>
        <fullName evidence="16">Glycoprotein-associated amino acid transporter b0,+AT1</fullName>
    </alternativeName>
    <alternativeName>
        <fullName evidence="17">Solute carrier family 7 member 9</fullName>
    </alternativeName>
</protein>
<dbReference type="InterPro" id="IPR050598">
    <property type="entry name" value="AminoAcid_Transporter"/>
</dbReference>
<gene>
    <name evidence="20" type="ORF">TCAL_04188</name>
</gene>
<evidence type="ECO:0000256" key="5">
    <source>
        <dbReference type="ARBA" id="ARBA00022553"/>
    </source>
</evidence>
<comment type="catalytic activity">
    <reaction evidence="18">
        <text>L-phenylalanine(out) + L-arginine(in) = L-phenylalanine(in) + L-arginine(out)</text>
        <dbReference type="Rhea" id="RHEA:71067"/>
        <dbReference type="ChEBI" id="CHEBI:32682"/>
        <dbReference type="ChEBI" id="CHEBI:58095"/>
    </reaction>
    <physiologicalReaction direction="left-to-right" evidence="18">
        <dbReference type="Rhea" id="RHEA:71068"/>
    </physiologicalReaction>
</comment>
<comment type="catalytic activity">
    <reaction evidence="10">
        <text>L-lysine(out) + L-arginine(in) = L-lysine(in) + L-arginine(out)</text>
        <dbReference type="Rhea" id="RHEA:70827"/>
        <dbReference type="ChEBI" id="CHEBI:32551"/>
        <dbReference type="ChEBI" id="CHEBI:32682"/>
    </reaction>
    <physiologicalReaction direction="left-to-right" evidence="10">
        <dbReference type="Rhea" id="RHEA:70828"/>
    </physiologicalReaction>
</comment>
<feature type="transmembrane region" description="Helical" evidence="19">
    <location>
        <begin position="211"/>
        <end position="228"/>
    </location>
</feature>
<evidence type="ECO:0000256" key="19">
    <source>
        <dbReference type="SAM" id="Phobius"/>
    </source>
</evidence>
<keyword evidence="9" id="KW-1015">Disulfide bond</keyword>
<keyword evidence="3" id="KW-0813">Transport</keyword>
<dbReference type="PIRSF" id="PIRSF006060">
    <property type="entry name" value="AA_transporter"/>
    <property type="match status" value="1"/>
</dbReference>
<evidence type="ECO:0000313" key="20">
    <source>
        <dbReference type="EMBL" id="TRY61263.1"/>
    </source>
</evidence>
<feature type="transmembrane region" description="Helical" evidence="19">
    <location>
        <begin position="429"/>
        <end position="450"/>
    </location>
</feature>
<dbReference type="PANTHER" id="PTHR11785:SF512">
    <property type="entry name" value="SOBREMESA, ISOFORM B"/>
    <property type="match status" value="1"/>
</dbReference>
<evidence type="ECO:0000256" key="12">
    <source>
        <dbReference type="ARBA" id="ARBA00051835"/>
    </source>
</evidence>
<evidence type="ECO:0000256" key="17">
    <source>
        <dbReference type="ARBA" id="ARBA00083296"/>
    </source>
</evidence>
<feature type="transmembrane region" description="Helical" evidence="19">
    <location>
        <begin position="92"/>
        <end position="113"/>
    </location>
</feature>
<dbReference type="Proteomes" id="UP000318571">
    <property type="component" value="Chromosome 8"/>
</dbReference>
<keyword evidence="8 19" id="KW-0472">Membrane</keyword>
<evidence type="ECO:0000256" key="15">
    <source>
        <dbReference type="ARBA" id="ARBA00074336"/>
    </source>
</evidence>
<organism evidence="20 21">
    <name type="scientific">Tigriopus californicus</name>
    <name type="common">Marine copepod</name>
    <dbReference type="NCBI Taxonomy" id="6832"/>
    <lineage>
        <taxon>Eukaryota</taxon>
        <taxon>Metazoa</taxon>
        <taxon>Ecdysozoa</taxon>
        <taxon>Arthropoda</taxon>
        <taxon>Crustacea</taxon>
        <taxon>Multicrustacea</taxon>
        <taxon>Hexanauplia</taxon>
        <taxon>Copepoda</taxon>
        <taxon>Harpacticoida</taxon>
        <taxon>Harpacticidae</taxon>
        <taxon>Tigriopus</taxon>
    </lineage>
</organism>
<feature type="transmembrane region" description="Helical" evidence="19">
    <location>
        <begin position="171"/>
        <end position="191"/>
    </location>
</feature>
<evidence type="ECO:0000256" key="6">
    <source>
        <dbReference type="ARBA" id="ARBA00022692"/>
    </source>
</evidence>
<accession>A0A553N785</accession>
<evidence type="ECO:0000256" key="11">
    <source>
        <dbReference type="ARBA" id="ARBA00051814"/>
    </source>
</evidence>
<feature type="transmembrane region" description="Helical" evidence="19">
    <location>
        <begin position="402"/>
        <end position="423"/>
    </location>
</feature>
<keyword evidence="6 19" id="KW-0812">Transmembrane</keyword>
<feature type="transmembrane region" description="Helical" evidence="19">
    <location>
        <begin position="248"/>
        <end position="270"/>
    </location>
</feature>
<reference evidence="20 21" key="1">
    <citation type="journal article" date="2018" name="Nat. Ecol. Evol.">
        <title>Genomic signatures of mitonuclear coevolution across populations of Tigriopus californicus.</title>
        <authorList>
            <person name="Barreto F.S."/>
            <person name="Watson E.T."/>
            <person name="Lima T.G."/>
            <person name="Willett C.S."/>
            <person name="Edmands S."/>
            <person name="Li W."/>
            <person name="Burton R.S."/>
        </authorList>
    </citation>
    <scope>NUCLEOTIDE SEQUENCE [LARGE SCALE GENOMIC DNA]</scope>
    <source>
        <strain evidence="20 21">San Diego</strain>
    </source>
</reference>
<comment type="catalytic activity">
    <reaction evidence="14">
        <text>L-leucine(out) + L-arginine(in) = L-leucine(in) + L-arginine(out)</text>
        <dbReference type="Rhea" id="RHEA:71059"/>
        <dbReference type="ChEBI" id="CHEBI:32682"/>
        <dbReference type="ChEBI" id="CHEBI:57427"/>
    </reaction>
    <physiologicalReaction direction="left-to-right" evidence="14">
        <dbReference type="Rhea" id="RHEA:71060"/>
    </physiologicalReaction>
</comment>
<evidence type="ECO:0000256" key="7">
    <source>
        <dbReference type="ARBA" id="ARBA00022989"/>
    </source>
</evidence>
<feature type="transmembrane region" description="Helical" evidence="19">
    <location>
        <begin position="345"/>
        <end position="364"/>
    </location>
</feature>
<comment type="caution">
    <text evidence="20">The sequence shown here is derived from an EMBL/GenBank/DDBJ whole genome shotgun (WGS) entry which is preliminary data.</text>
</comment>
<comment type="catalytic activity">
    <reaction evidence="11">
        <text>L-cystine(out) + L-arginine(in) = L-cystine(in) + L-arginine(out)</text>
        <dbReference type="Rhea" id="RHEA:71075"/>
        <dbReference type="ChEBI" id="CHEBI:32682"/>
        <dbReference type="ChEBI" id="CHEBI:35491"/>
    </reaction>
    <physiologicalReaction direction="left-to-right" evidence="11">
        <dbReference type="Rhea" id="RHEA:71076"/>
    </physiologicalReaction>
</comment>
<evidence type="ECO:0000256" key="3">
    <source>
        <dbReference type="ARBA" id="ARBA00022448"/>
    </source>
</evidence>
<comment type="subcellular location">
    <subcellularLocation>
        <location evidence="1">Apical cell membrane</location>
        <topology evidence="1">Multi-pass membrane protein</topology>
    </subcellularLocation>
</comment>
<feature type="transmembrane region" description="Helical" evidence="19">
    <location>
        <begin position="60"/>
        <end position="80"/>
    </location>
</feature>
<comment type="catalytic activity">
    <reaction evidence="12">
        <text>L-histidine(out) + L-arginine(in) = L-histidine(in) + L-arginine(out)</text>
        <dbReference type="Rhea" id="RHEA:71063"/>
        <dbReference type="ChEBI" id="CHEBI:32682"/>
        <dbReference type="ChEBI" id="CHEBI:57595"/>
    </reaction>
    <physiologicalReaction direction="left-to-right" evidence="12">
        <dbReference type="Rhea" id="RHEA:71064"/>
    </physiologicalReaction>
</comment>
<evidence type="ECO:0000256" key="4">
    <source>
        <dbReference type="ARBA" id="ARBA00022475"/>
    </source>
</evidence>
<keyword evidence="5" id="KW-0597">Phosphoprotein</keyword>
<dbReference type="STRING" id="6832.A0A553N785"/>
<evidence type="ECO:0000256" key="10">
    <source>
        <dbReference type="ARBA" id="ARBA00051323"/>
    </source>
</evidence>
<dbReference type="InterPro" id="IPR002293">
    <property type="entry name" value="AA/rel_permease1"/>
</dbReference>
<dbReference type="Pfam" id="PF13520">
    <property type="entry name" value="AA_permease_2"/>
    <property type="match status" value="1"/>
</dbReference>
<keyword evidence="4" id="KW-1003">Cell membrane</keyword>